<dbReference type="InterPro" id="IPR015797">
    <property type="entry name" value="NUDIX_hydrolase-like_dom_sf"/>
</dbReference>
<accession>A0ABP5XHK9</accession>
<evidence type="ECO:0000256" key="2">
    <source>
        <dbReference type="ARBA" id="ARBA00005582"/>
    </source>
</evidence>
<protein>
    <submittedName>
        <fullName evidence="8">NUDIX hydrolase</fullName>
    </submittedName>
</protein>
<feature type="region of interest" description="Disordered" evidence="6">
    <location>
        <begin position="148"/>
        <end position="172"/>
    </location>
</feature>
<comment type="similarity">
    <text evidence="2 5">Belongs to the Nudix hydrolase family.</text>
</comment>
<dbReference type="SUPFAM" id="SSF55811">
    <property type="entry name" value="Nudix"/>
    <property type="match status" value="1"/>
</dbReference>
<dbReference type="InterPro" id="IPR020084">
    <property type="entry name" value="NUDIX_hydrolase_CS"/>
</dbReference>
<name>A0ABP5XHK9_9ACTN</name>
<dbReference type="CDD" id="cd02883">
    <property type="entry name" value="NUDIX_Hydrolase"/>
    <property type="match status" value="1"/>
</dbReference>
<dbReference type="RefSeq" id="WP_344325926.1">
    <property type="nucleotide sequence ID" value="NZ_BAAASZ010000028.1"/>
</dbReference>
<dbReference type="Pfam" id="PF00293">
    <property type="entry name" value="NUDIX"/>
    <property type="match status" value="1"/>
</dbReference>
<gene>
    <name evidence="8" type="ORF">GCM10010405_42530</name>
</gene>
<evidence type="ECO:0000256" key="4">
    <source>
        <dbReference type="ARBA" id="ARBA00022842"/>
    </source>
</evidence>
<dbReference type="PROSITE" id="PS00893">
    <property type="entry name" value="NUDIX_BOX"/>
    <property type="match status" value="1"/>
</dbReference>
<keyword evidence="4" id="KW-0460">Magnesium</keyword>
<comment type="cofactor">
    <cofactor evidence="1">
        <name>Mg(2+)</name>
        <dbReference type="ChEBI" id="CHEBI:18420"/>
    </cofactor>
</comment>
<sequence length="172" mass="18495">MTRPLAVDADGNVLVSLVRGREDAPPTDAPLPLALTALWHAGRVLLVFDRFRRRWELPGGLIEAGETPRAAAVRELLEESGQRPDRPPRFVGWAAFLLGPDRRAEYGALFTGRTAAPRPFRANEEIADVHWWDPDDPFPGGVRSLDARLAELTRDGPTGGGPTGNGGSAGSG</sequence>
<evidence type="ECO:0000256" key="3">
    <source>
        <dbReference type="ARBA" id="ARBA00022801"/>
    </source>
</evidence>
<dbReference type="PANTHER" id="PTHR43046:SF12">
    <property type="entry name" value="GDP-MANNOSE MANNOSYL HYDROLASE"/>
    <property type="match status" value="1"/>
</dbReference>
<evidence type="ECO:0000256" key="1">
    <source>
        <dbReference type="ARBA" id="ARBA00001946"/>
    </source>
</evidence>
<dbReference type="GO" id="GO:0016787">
    <property type="term" value="F:hydrolase activity"/>
    <property type="evidence" value="ECO:0007669"/>
    <property type="project" value="UniProtKB-KW"/>
</dbReference>
<proteinExistence type="inferred from homology"/>
<keyword evidence="9" id="KW-1185">Reference proteome</keyword>
<evidence type="ECO:0000313" key="8">
    <source>
        <dbReference type="EMBL" id="GAA2454151.1"/>
    </source>
</evidence>
<dbReference type="Gene3D" id="3.90.79.10">
    <property type="entry name" value="Nucleoside Triphosphate Pyrophosphohydrolase"/>
    <property type="match status" value="1"/>
</dbReference>
<organism evidence="8 9">
    <name type="scientific">Streptomyces macrosporus</name>
    <dbReference type="NCBI Taxonomy" id="44032"/>
    <lineage>
        <taxon>Bacteria</taxon>
        <taxon>Bacillati</taxon>
        <taxon>Actinomycetota</taxon>
        <taxon>Actinomycetes</taxon>
        <taxon>Kitasatosporales</taxon>
        <taxon>Streptomycetaceae</taxon>
        <taxon>Streptomyces</taxon>
    </lineage>
</organism>
<dbReference type="EMBL" id="BAAASZ010000028">
    <property type="protein sequence ID" value="GAA2454151.1"/>
    <property type="molecule type" value="Genomic_DNA"/>
</dbReference>
<comment type="caution">
    <text evidence="8">The sequence shown here is derived from an EMBL/GenBank/DDBJ whole genome shotgun (WGS) entry which is preliminary data.</text>
</comment>
<reference evidence="9" key="1">
    <citation type="journal article" date="2019" name="Int. J. Syst. Evol. Microbiol.">
        <title>The Global Catalogue of Microorganisms (GCM) 10K type strain sequencing project: providing services to taxonomists for standard genome sequencing and annotation.</title>
        <authorList>
            <consortium name="The Broad Institute Genomics Platform"/>
            <consortium name="The Broad Institute Genome Sequencing Center for Infectious Disease"/>
            <person name="Wu L."/>
            <person name="Ma J."/>
        </authorList>
    </citation>
    <scope>NUCLEOTIDE SEQUENCE [LARGE SCALE GENOMIC DNA]</scope>
    <source>
        <strain evidence="9">JCM 6305</strain>
    </source>
</reference>
<dbReference type="PROSITE" id="PS51462">
    <property type="entry name" value="NUDIX"/>
    <property type="match status" value="1"/>
</dbReference>
<evidence type="ECO:0000256" key="6">
    <source>
        <dbReference type="SAM" id="MobiDB-lite"/>
    </source>
</evidence>
<keyword evidence="3 5" id="KW-0378">Hydrolase</keyword>
<dbReference type="InterPro" id="IPR020476">
    <property type="entry name" value="Nudix_hydrolase"/>
</dbReference>
<evidence type="ECO:0000259" key="7">
    <source>
        <dbReference type="PROSITE" id="PS51462"/>
    </source>
</evidence>
<feature type="domain" description="Nudix hydrolase" evidence="7">
    <location>
        <begin position="25"/>
        <end position="155"/>
    </location>
</feature>
<dbReference type="Proteomes" id="UP001501638">
    <property type="component" value="Unassembled WGS sequence"/>
</dbReference>
<dbReference type="InterPro" id="IPR000086">
    <property type="entry name" value="NUDIX_hydrolase_dom"/>
</dbReference>
<dbReference type="PRINTS" id="PR00502">
    <property type="entry name" value="NUDIXFAMILY"/>
</dbReference>
<evidence type="ECO:0000313" key="9">
    <source>
        <dbReference type="Proteomes" id="UP001501638"/>
    </source>
</evidence>
<evidence type="ECO:0000256" key="5">
    <source>
        <dbReference type="RuleBase" id="RU003476"/>
    </source>
</evidence>
<feature type="compositionally biased region" description="Gly residues" evidence="6">
    <location>
        <begin position="157"/>
        <end position="172"/>
    </location>
</feature>
<dbReference type="PANTHER" id="PTHR43046">
    <property type="entry name" value="GDP-MANNOSE MANNOSYL HYDROLASE"/>
    <property type="match status" value="1"/>
</dbReference>